<organism evidence="1 2">
    <name type="scientific">Neurospora hispaniola</name>
    <dbReference type="NCBI Taxonomy" id="588809"/>
    <lineage>
        <taxon>Eukaryota</taxon>
        <taxon>Fungi</taxon>
        <taxon>Dikarya</taxon>
        <taxon>Ascomycota</taxon>
        <taxon>Pezizomycotina</taxon>
        <taxon>Sordariomycetes</taxon>
        <taxon>Sordariomycetidae</taxon>
        <taxon>Sordariales</taxon>
        <taxon>Sordariaceae</taxon>
        <taxon>Neurospora</taxon>
    </lineage>
</organism>
<evidence type="ECO:0000313" key="2">
    <source>
        <dbReference type="Proteomes" id="UP001285908"/>
    </source>
</evidence>
<keyword evidence="2" id="KW-1185">Reference proteome</keyword>
<name>A0AAJ0HZY8_9PEZI</name>
<sequence length="62" mass="7278">MVHSTRKKKRSTSVGILFAAKRYTGYIRYLSWLNIEYAEDGNRLASLLCETGPRWMFVVRVH</sequence>
<reference evidence="1 2" key="1">
    <citation type="journal article" date="2023" name="Mol. Phylogenet. Evol.">
        <title>Genome-scale phylogeny and comparative genomics of the fungal order Sordariales.</title>
        <authorList>
            <person name="Hensen N."/>
            <person name="Bonometti L."/>
            <person name="Westerberg I."/>
            <person name="Brannstrom I.O."/>
            <person name="Guillou S."/>
            <person name="Cros-Aarteil S."/>
            <person name="Calhoun S."/>
            <person name="Haridas S."/>
            <person name="Kuo A."/>
            <person name="Mondo S."/>
            <person name="Pangilinan J."/>
            <person name="Riley R."/>
            <person name="LaButti K."/>
            <person name="Andreopoulos B."/>
            <person name="Lipzen A."/>
            <person name="Chen C."/>
            <person name="Yan M."/>
            <person name="Daum C."/>
            <person name="Ng V."/>
            <person name="Clum A."/>
            <person name="Steindorff A."/>
            <person name="Ohm R.A."/>
            <person name="Martin F."/>
            <person name="Silar P."/>
            <person name="Natvig D.O."/>
            <person name="Lalanne C."/>
            <person name="Gautier V."/>
            <person name="Ament-Velasquez S.L."/>
            <person name="Kruys A."/>
            <person name="Hutchinson M.I."/>
            <person name="Powell A.J."/>
            <person name="Barry K."/>
            <person name="Miller A.N."/>
            <person name="Grigoriev I.V."/>
            <person name="Debuchy R."/>
            <person name="Gladieux P."/>
            <person name="Hiltunen Thoren M."/>
            <person name="Johannesson H."/>
        </authorList>
    </citation>
    <scope>NUCLEOTIDE SEQUENCE [LARGE SCALE GENOMIC DNA]</scope>
    <source>
        <strain evidence="1 2">FGSC 10403</strain>
    </source>
</reference>
<accession>A0AAJ0HZY8</accession>
<protein>
    <submittedName>
        <fullName evidence="1">Uncharacterized protein</fullName>
    </submittedName>
</protein>
<gene>
    <name evidence="1" type="ORF">B0T23DRAFT_326348</name>
</gene>
<dbReference type="EMBL" id="JAULSX010000009">
    <property type="protein sequence ID" value="KAK3486177.1"/>
    <property type="molecule type" value="Genomic_DNA"/>
</dbReference>
<proteinExistence type="predicted"/>
<dbReference type="AlphaFoldDB" id="A0AAJ0HZY8"/>
<dbReference type="Proteomes" id="UP001285908">
    <property type="component" value="Unassembled WGS sequence"/>
</dbReference>
<dbReference type="GeneID" id="87873177"/>
<evidence type="ECO:0000313" key="1">
    <source>
        <dbReference type="EMBL" id="KAK3486177.1"/>
    </source>
</evidence>
<dbReference type="RefSeq" id="XP_062688940.1">
    <property type="nucleotide sequence ID" value="XM_062835555.1"/>
</dbReference>
<comment type="caution">
    <text evidence="1">The sequence shown here is derived from an EMBL/GenBank/DDBJ whole genome shotgun (WGS) entry which is preliminary data.</text>
</comment>